<protein>
    <submittedName>
        <fullName evidence="1">Uncharacterized protein</fullName>
    </submittedName>
</protein>
<dbReference type="EMBL" id="HACA01033919">
    <property type="protein sequence ID" value="CDW51281.1"/>
    <property type="molecule type" value="Transcribed_RNA"/>
</dbReference>
<accession>A0A0K2VLY0</accession>
<dbReference type="AlphaFoldDB" id="A0A0K2VLY0"/>
<sequence>IFNTRSIPRWCKLFVRKGIGLGDITHIYVKSVLHYHRRCCVQVINSLFSCAKIGKSL</sequence>
<evidence type="ECO:0000313" key="1">
    <source>
        <dbReference type="EMBL" id="CDW51281.1"/>
    </source>
</evidence>
<reference evidence="1" key="1">
    <citation type="submission" date="2014-05" db="EMBL/GenBank/DDBJ databases">
        <authorList>
            <person name="Chronopoulou M."/>
        </authorList>
    </citation>
    <scope>NUCLEOTIDE SEQUENCE</scope>
    <source>
        <tissue evidence="1">Whole organism</tissue>
    </source>
</reference>
<feature type="non-terminal residue" evidence="1">
    <location>
        <position position="1"/>
    </location>
</feature>
<organism evidence="1">
    <name type="scientific">Lepeophtheirus salmonis</name>
    <name type="common">Salmon louse</name>
    <name type="synonym">Caligus salmonis</name>
    <dbReference type="NCBI Taxonomy" id="72036"/>
    <lineage>
        <taxon>Eukaryota</taxon>
        <taxon>Metazoa</taxon>
        <taxon>Ecdysozoa</taxon>
        <taxon>Arthropoda</taxon>
        <taxon>Crustacea</taxon>
        <taxon>Multicrustacea</taxon>
        <taxon>Hexanauplia</taxon>
        <taxon>Copepoda</taxon>
        <taxon>Siphonostomatoida</taxon>
        <taxon>Caligidae</taxon>
        <taxon>Lepeophtheirus</taxon>
    </lineage>
</organism>
<proteinExistence type="predicted"/>
<name>A0A0K2VLY0_LEPSM</name>